<evidence type="ECO:0000313" key="2">
    <source>
        <dbReference type="Proteomes" id="UP001160148"/>
    </source>
</evidence>
<gene>
    <name evidence="1" type="ORF">MEUPH1_LOCUS18567</name>
</gene>
<name>A0AAV0X6F1_9HEMI</name>
<protein>
    <submittedName>
        <fullName evidence="1">Uncharacterized protein</fullName>
    </submittedName>
</protein>
<proteinExistence type="predicted"/>
<sequence length="209" mass="24945">MAEYEFFSGNELVQHVELKFKSLIIIISEIKQSSLNYEFDPSIRNDINEYIQIVETDCQTIINDIKNNLFSNKIYHKTQNIYDDKIMLPSMWMINNEDYYKQKMQKFEVEINSKVDDVTKSIGSTTDILNAYYKENLLLDEQTNDIYQKLNLQKDILNQEIDKFNNTDVMLKDAFGKWKESLLKKNDENVLLMNEARKLIFKYQQHMYA</sequence>
<evidence type="ECO:0000313" key="1">
    <source>
        <dbReference type="EMBL" id="CAI6363652.1"/>
    </source>
</evidence>
<dbReference type="Proteomes" id="UP001160148">
    <property type="component" value="Unassembled WGS sequence"/>
</dbReference>
<keyword evidence="2" id="KW-1185">Reference proteome</keyword>
<comment type="caution">
    <text evidence="1">The sequence shown here is derived from an EMBL/GenBank/DDBJ whole genome shotgun (WGS) entry which is preliminary data.</text>
</comment>
<organism evidence="1 2">
    <name type="scientific">Macrosiphum euphorbiae</name>
    <name type="common">potato aphid</name>
    <dbReference type="NCBI Taxonomy" id="13131"/>
    <lineage>
        <taxon>Eukaryota</taxon>
        <taxon>Metazoa</taxon>
        <taxon>Ecdysozoa</taxon>
        <taxon>Arthropoda</taxon>
        <taxon>Hexapoda</taxon>
        <taxon>Insecta</taxon>
        <taxon>Pterygota</taxon>
        <taxon>Neoptera</taxon>
        <taxon>Paraneoptera</taxon>
        <taxon>Hemiptera</taxon>
        <taxon>Sternorrhyncha</taxon>
        <taxon>Aphidomorpha</taxon>
        <taxon>Aphidoidea</taxon>
        <taxon>Aphididae</taxon>
        <taxon>Macrosiphini</taxon>
        <taxon>Macrosiphum</taxon>
    </lineage>
</organism>
<reference evidence="1 2" key="1">
    <citation type="submission" date="2023-01" db="EMBL/GenBank/DDBJ databases">
        <authorList>
            <person name="Whitehead M."/>
        </authorList>
    </citation>
    <scope>NUCLEOTIDE SEQUENCE [LARGE SCALE GENOMIC DNA]</scope>
</reference>
<dbReference type="EMBL" id="CARXXK010000003">
    <property type="protein sequence ID" value="CAI6363652.1"/>
    <property type="molecule type" value="Genomic_DNA"/>
</dbReference>
<dbReference type="AlphaFoldDB" id="A0AAV0X6F1"/>
<accession>A0AAV0X6F1</accession>